<sequence length="74" mass="8245">MGTFSGEIDTVNHRSRLSPFGHSRSFCFCGYPCRGSVGGRISANAVPSIKRGDNEHKLLPQPSMRLQLRKHSHH</sequence>
<protein>
    <submittedName>
        <fullName evidence="2">Uncharacterized protein</fullName>
    </submittedName>
</protein>
<dbReference type="EMBL" id="CP018477">
    <property type="protein sequence ID" value="ASV76958.1"/>
    <property type="molecule type" value="Genomic_DNA"/>
</dbReference>
<dbReference type="Proteomes" id="UP000215086">
    <property type="component" value="Chromosome"/>
</dbReference>
<accession>A0A286RLW3</accession>
<evidence type="ECO:0000313" key="3">
    <source>
        <dbReference type="Proteomes" id="UP000215086"/>
    </source>
</evidence>
<dbReference type="AlphaFoldDB" id="A0A286RLW3"/>
<keyword evidence="3" id="KW-1185">Reference proteome</keyword>
<proteinExistence type="predicted"/>
<organism evidence="2 3">
    <name type="scientific">Thermogutta terrifontis</name>
    <dbReference type="NCBI Taxonomy" id="1331910"/>
    <lineage>
        <taxon>Bacteria</taxon>
        <taxon>Pseudomonadati</taxon>
        <taxon>Planctomycetota</taxon>
        <taxon>Planctomycetia</taxon>
        <taxon>Pirellulales</taxon>
        <taxon>Thermoguttaceae</taxon>
        <taxon>Thermogutta</taxon>
    </lineage>
</organism>
<gene>
    <name evidence="2" type="ORF">THTE_4357</name>
</gene>
<evidence type="ECO:0000256" key="1">
    <source>
        <dbReference type="SAM" id="MobiDB-lite"/>
    </source>
</evidence>
<feature type="region of interest" description="Disordered" evidence="1">
    <location>
        <begin position="1"/>
        <end position="21"/>
    </location>
</feature>
<evidence type="ECO:0000313" key="2">
    <source>
        <dbReference type="EMBL" id="ASV76958.1"/>
    </source>
</evidence>
<name>A0A286RLW3_9BACT</name>
<reference evidence="2 3" key="1">
    <citation type="journal article" name="Front. Microbiol.">
        <title>Sugar Metabolism of the First Thermophilic Planctomycete Thermogutta terrifontis: Comparative Genomic and Transcriptomic Approaches.</title>
        <authorList>
            <person name="Elcheninov A.G."/>
            <person name="Menzel P."/>
            <person name="Gudbergsdottir S.R."/>
            <person name="Slesarev A.I."/>
            <person name="Kadnikov V.V."/>
            <person name="Krogh A."/>
            <person name="Bonch-Osmolovskaya E.A."/>
            <person name="Peng X."/>
            <person name="Kublanov I.V."/>
        </authorList>
    </citation>
    <scope>NUCLEOTIDE SEQUENCE [LARGE SCALE GENOMIC DNA]</scope>
    <source>
        <strain evidence="2 3">R1</strain>
    </source>
</reference>
<dbReference type="KEGG" id="ttf:THTE_4357"/>